<sequence>MKAVPNYISSSRIIFSLILIFVAPLSTAFYAIYSICGFTDIMDGFIARSTGTTSRLGEKLDSIADLIMTGVLIVVLYPIVNPATETVIWIISIGIIRLVSMIAAFKKYKTFAILHTYGNKFTGLALFIFPFMLPYFHPTVLMDIICVAASLSALEELIIQLTSRELQVNRVSIFIK</sequence>
<organism evidence="8 9">
    <name type="scientific">Paenibacillus durus ATCC 35681</name>
    <dbReference type="NCBI Taxonomy" id="1333534"/>
    <lineage>
        <taxon>Bacteria</taxon>
        <taxon>Bacillati</taxon>
        <taxon>Bacillota</taxon>
        <taxon>Bacilli</taxon>
        <taxon>Bacillales</taxon>
        <taxon>Paenibacillaceae</taxon>
        <taxon>Paenibacillus</taxon>
    </lineage>
</organism>
<proteinExistence type="inferred from homology"/>
<evidence type="ECO:0000313" key="8">
    <source>
        <dbReference type="EMBL" id="AKG35519.1"/>
    </source>
</evidence>
<keyword evidence="7" id="KW-1133">Transmembrane helix</keyword>
<comment type="function">
    <text evidence="1">This protein catalyzes the committed step to the synthesis of the acidic phospholipids.</text>
</comment>
<reference evidence="8 9" key="2">
    <citation type="journal article" date="2016" name="Genome Announc.">
        <title>Genome Sequence of a Gram-Positive Diazotroph, Paenibacillus durus Type Strain ATCC 35681.</title>
        <authorList>
            <person name="Halim M.A."/>
            <person name="Rahman A.Y."/>
            <person name="Sim K.S."/>
            <person name="Yam H.C."/>
            <person name="Rahim A.A."/>
            <person name="Ghazali A.H."/>
            <person name="Najimudin N."/>
        </authorList>
    </citation>
    <scope>NUCLEOTIDE SEQUENCE [LARGE SCALE GENOMIC DNA]</scope>
    <source>
        <strain evidence="8 9">ATCC 35681</strain>
    </source>
</reference>
<dbReference type="InterPro" id="IPR043130">
    <property type="entry name" value="CDP-OH_PTrfase_TM_dom"/>
</dbReference>
<keyword evidence="4 6" id="KW-0808">Transferase</keyword>
<dbReference type="PIRSF" id="PIRSF000847">
    <property type="entry name" value="Phos_ph_gly_syn"/>
    <property type="match status" value="1"/>
</dbReference>
<dbReference type="HOGENOM" id="CLU_115797_1_0_9"/>
<reference evidence="8 9" key="1">
    <citation type="submission" date="2015-03" db="EMBL/GenBank/DDBJ databases">
        <authorList>
            <person name="Abdul Halim M."/>
        </authorList>
    </citation>
    <scope>NUCLEOTIDE SEQUENCE [LARGE SCALE GENOMIC DNA]</scope>
    <source>
        <strain evidence="8 9">ATCC 35681</strain>
    </source>
</reference>
<evidence type="ECO:0000256" key="1">
    <source>
        <dbReference type="ARBA" id="ARBA00003973"/>
    </source>
</evidence>
<evidence type="ECO:0000256" key="6">
    <source>
        <dbReference type="RuleBase" id="RU003750"/>
    </source>
</evidence>
<comment type="pathway">
    <text evidence="2">Lipid metabolism.</text>
</comment>
<evidence type="ECO:0000256" key="5">
    <source>
        <dbReference type="ARBA" id="ARBA00033018"/>
    </source>
</evidence>
<evidence type="ECO:0000256" key="4">
    <source>
        <dbReference type="ARBA" id="ARBA00022679"/>
    </source>
</evidence>
<dbReference type="InterPro" id="IPR004570">
    <property type="entry name" value="Phosphatidylglycerol_P_synth"/>
</dbReference>
<dbReference type="AlphaFoldDB" id="A0A0F7FB49"/>
<name>A0A0F7FB49_PAEDU</name>
<dbReference type="InterPro" id="IPR000462">
    <property type="entry name" value="CDP-OH_P_trans"/>
</dbReference>
<dbReference type="RefSeq" id="WP_025697603.1">
    <property type="nucleotide sequence ID" value="NZ_ASQQ01000527.1"/>
</dbReference>
<evidence type="ECO:0000256" key="3">
    <source>
        <dbReference type="ARBA" id="ARBA00010441"/>
    </source>
</evidence>
<gene>
    <name evidence="8" type="ORF">VK70_13825</name>
</gene>
<dbReference type="PATRIC" id="fig|1333534.5.peg.3043"/>
<keyword evidence="7" id="KW-0812">Transmembrane</keyword>
<evidence type="ECO:0000313" key="9">
    <source>
        <dbReference type="Proteomes" id="UP000034189"/>
    </source>
</evidence>
<dbReference type="PROSITE" id="PS00379">
    <property type="entry name" value="CDP_ALCOHOL_P_TRANSF"/>
    <property type="match status" value="1"/>
</dbReference>
<dbReference type="InterPro" id="IPR048254">
    <property type="entry name" value="CDP_ALCOHOL_P_TRANSF_CS"/>
</dbReference>
<feature type="transmembrane region" description="Helical" evidence="7">
    <location>
        <begin position="12"/>
        <end position="33"/>
    </location>
</feature>
<dbReference type="UniPathway" id="UPA00084">
    <property type="reaction ID" value="UER00503"/>
</dbReference>
<dbReference type="OrthoDB" id="9796672at2"/>
<evidence type="ECO:0000256" key="2">
    <source>
        <dbReference type="ARBA" id="ARBA00005189"/>
    </source>
</evidence>
<accession>A0A0F7FB49</accession>
<comment type="similarity">
    <text evidence="3 6">Belongs to the CDP-alcohol phosphatidyltransferase class-I family.</text>
</comment>
<protein>
    <recommendedName>
        <fullName evidence="5">Phosphatidylglycerophosphate synthase</fullName>
    </recommendedName>
</protein>
<dbReference type="GO" id="GO:0016020">
    <property type="term" value="C:membrane"/>
    <property type="evidence" value="ECO:0007669"/>
    <property type="project" value="InterPro"/>
</dbReference>
<dbReference type="GO" id="GO:0006655">
    <property type="term" value="P:phosphatidylglycerol biosynthetic process"/>
    <property type="evidence" value="ECO:0007669"/>
    <property type="project" value="UniProtKB-UniPathway"/>
</dbReference>
<feature type="transmembrane region" description="Helical" evidence="7">
    <location>
        <begin position="117"/>
        <end position="136"/>
    </location>
</feature>
<keyword evidence="7" id="KW-0472">Membrane</keyword>
<dbReference type="EMBL" id="CP011114">
    <property type="protein sequence ID" value="AKG35519.1"/>
    <property type="molecule type" value="Genomic_DNA"/>
</dbReference>
<dbReference type="Gene3D" id="1.20.120.1760">
    <property type="match status" value="1"/>
</dbReference>
<feature type="transmembrane region" description="Helical" evidence="7">
    <location>
        <begin position="63"/>
        <end position="80"/>
    </location>
</feature>
<dbReference type="GO" id="GO:0008444">
    <property type="term" value="F:CDP-diacylglycerol-glycerol-3-phosphate 3-phosphatidyltransferase activity"/>
    <property type="evidence" value="ECO:0007669"/>
    <property type="project" value="InterPro"/>
</dbReference>
<evidence type="ECO:0000256" key="7">
    <source>
        <dbReference type="SAM" id="Phobius"/>
    </source>
</evidence>
<dbReference type="Pfam" id="PF01066">
    <property type="entry name" value="CDP-OH_P_transf"/>
    <property type="match status" value="1"/>
</dbReference>
<dbReference type="Proteomes" id="UP000034189">
    <property type="component" value="Chromosome"/>
</dbReference>